<evidence type="ECO:0000256" key="1">
    <source>
        <dbReference type="ARBA" id="ARBA00022723"/>
    </source>
</evidence>
<dbReference type="CDD" id="cd00051">
    <property type="entry name" value="EFh"/>
    <property type="match status" value="1"/>
</dbReference>
<reference evidence="5" key="1">
    <citation type="submission" date="2025-08" db="UniProtKB">
        <authorList>
            <consortium name="RefSeq"/>
        </authorList>
    </citation>
    <scope>IDENTIFICATION</scope>
</reference>
<dbReference type="AlphaFoldDB" id="A0A1S3R5D5"/>
<gene>
    <name evidence="5" type="primary">si:ch211-122l24.6</name>
</gene>
<dbReference type="GO" id="GO:0005509">
    <property type="term" value="F:calcium ion binding"/>
    <property type="evidence" value="ECO:0007669"/>
    <property type="project" value="InterPro"/>
</dbReference>
<keyword evidence="2" id="KW-0106">Calcium</keyword>
<dbReference type="InterPro" id="IPR002048">
    <property type="entry name" value="EF_hand_dom"/>
</dbReference>
<dbReference type="InterPro" id="IPR011992">
    <property type="entry name" value="EF-hand-dom_pair"/>
</dbReference>
<dbReference type="Proteomes" id="UP001652741">
    <property type="component" value="Chromosome ssa03"/>
</dbReference>
<evidence type="ECO:0000313" key="5">
    <source>
        <dbReference type="RefSeq" id="XP_014046949.1"/>
    </source>
</evidence>
<protein>
    <submittedName>
        <fullName evidence="5">Uncharacterized protein si:ch211-122l24.6 isoform X5</fullName>
    </submittedName>
</protein>
<dbReference type="PROSITE" id="PS00018">
    <property type="entry name" value="EF_HAND_1"/>
    <property type="match status" value="1"/>
</dbReference>
<dbReference type="SMART" id="SM00054">
    <property type="entry name" value="EFh"/>
    <property type="match status" value="2"/>
</dbReference>
<dbReference type="SUPFAM" id="SSF47473">
    <property type="entry name" value="EF-hand"/>
    <property type="match status" value="1"/>
</dbReference>
<evidence type="ECO:0000313" key="4">
    <source>
        <dbReference type="Proteomes" id="UP001652741"/>
    </source>
</evidence>
<dbReference type="RefSeq" id="XP_014046949.1">
    <property type="nucleotide sequence ID" value="XM_014191474.2"/>
</dbReference>
<dbReference type="InterPro" id="IPR018247">
    <property type="entry name" value="EF_Hand_1_Ca_BS"/>
</dbReference>
<sequence>MSCHSVQTSHGDIVCKMGMSLSYPLVKEPESYVDPDLNEEYSYDWNTSVLDLKNQFPHWTADDLLNLRRQFEIFDTNKDRLLDFSEFCASLNMVNDASTMEARKEMFNTADKDNYKSINFEEYLQLMYDLKQGTPVPKPLESEDDEDTATGDIICEVARMDTFQQMCYGVF</sequence>
<keyword evidence="4" id="KW-1185">Reference proteome</keyword>
<organism evidence="4 5">
    <name type="scientific">Salmo salar</name>
    <name type="common">Atlantic salmon</name>
    <dbReference type="NCBI Taxonomy" id="8030"/>
    <lineage>
        <taxon>Eukaryota</taxon>
        <taxon>Metazoa</taxon>
        <taxon>Chordata</taxon>
        <taxon>Craniata</taxon>
        <taxon>Vertebrata</taxon>
        <taxon>Euteleostomi</taxon>
        <taxon>Actinopterygii</taxon>
        <taxon>Neopterygii</taxon>
        <taxon>Teleostei</taxon>
        <taxon>Protacanthopterygii</taxon>
        <taxon>Salmoniformes</taxon>
        <taxon>Salmonidae</taxon>
        <taxon>Salmoninae</taxon>
        <taxon>Salmo</taxon>
    </lineage>
</organism>
<feature type="domain" description="EF-hand" evidence="3">
    <location>
        <begin position="62"/>
        <end position="97"/>
    </location>
</feature>
<evidence type="ECO:0000256" key="2">
    <source>
        <dbReference type="ARBA" id="ARBA00022837"/>
    </source>
</evidence>
<evidence type="ECO:0000259" key="3">
    <source>
        <dbReference type="PROSITE" id="PS50222"/>
    </source>
</evidence>
<name>A0A1S3R5D5_SALSA</name>
<feature type="domain" description="EF-hand" evidence="3">
    <location>
        <begin position="98"/>
        <end position="133"/>
    </location>
</feature>
<dbReference type="Gene3D" id="1.10.238.10">
    <property type="entry name" value="EF-hand"/>
    <property type="match status" value="1"/>
</dbReference>
<proteinExistence type="predicted"/>
<dbReference type="Pfam" id="PF13499">
    <property type="entry name" value="EF-hand_7"/>
    <property type="match status" value="1"/>
</dbReference>
<accession>A0A1S3R5D5</accession>
<keyword evidence="1" id="KW-0479">Metal-binding</keyword>
<dbReference type="PROSITE" id="PS50222">
    <property type="entry name" value="EF_HAND_2"/>
    <property type="match status" value="2"/>
</dbReference>